<protein>
    <submittedName>
        <fullName evidence="1">SFRICE_032245</fullName>
    </submittedName>
</protein>
<proteinExistence type="predicted"/>
<dbReference type="GO" id="GO:0003676">
    <property type="term" value="F:nucleic acid binding"/>
    <property type="evidence" value="ECO:0007669"/>
    <property type="project" value="InterPro"/>
</dbReference>
<organism evidence="1">
    <name type="scientific">Spodoptera frugiperda</name>
    <name type="common">Fall armyworm</name>
    <dbReference type="NCBI Taxonomy" id="7108"/>
    <lineage>
        <taxon>Eukaryota</taxon>
        <taxon>Metazoa</taxon>
        <taxon>Ecdysozoa</taxon>
        <taxon>Arthropoda</taxon>
        <taxon>Hexapoda</taxon>
        <taxon>Insecta</taxon>
        <taxon>Pterygota</taxon>
        <taxon>Neoptera</taxon>
        <taxon>Endopterygota</taxon>
        <taxon>Lepidoptera</taxon>
        <taxon>Glossata</taxon>
        <taxon>Ditrysia</taxon>
        <taxon>Noctuoidea</taxon>
        <taxon>Noctuidae</taxon>
        <taxon>Amphipyrinae</taxon>
        <taxon>Spodoptera</taxon>
    </lineage>
</organism>
<dbReference type="Gene3D" id="3.30.420.10">
    <property type="entry name" value="Ribonuclease H-like superfamily/Ribonuclease H"/>
    <property type="match status" value="1"/>
</dbReference>
<dbReference type="AlphaFoldDB" id="A0A2H1W0V5"/>
<dbReference type="EMBL" id="ODYU01005655">
    <property type="protein sequence ID" value="SOQ46725.1"/>
    <property type="molecule type" value="Genomic_DNA"/>
</dbReference>
<evidence type="ECO:0000313" key="1">
    <source>
        <dbReference type="EMBL" id="SOQ46725.1"/>
    </source>
</evidence>
<name>A0A2H1W0V5_SPOFR</name>
<sequence>MKPIFTSEDMLISRISVTGKPKVTVWCAMSASPIIAPYFFENERGRTVTVNSERYAQMLNDFFRLELQNSPSVNRNTWFLQDGATVHTANVSTNAVRQLFSEKIISRNGILKIHGLQDKSEHCDTT</sequence>
<dbReference type="InterPro" id="IPR036397">
    <property type="entry name" value="RNaseH_sf"/>
</dbReference>
<gene>
    <name evidence="1" type="ORF">SFRICE_032245</name>
</gene>
<accession>A0A2H1W0V5</accession>
<reference evidence="1" key="1">
    <citation type="submission" date="2016-07" db="EMBL/GenBank/DDBJ databases">
        <authorList>
            <person name="Bretaudeau A."/>
        </authorList>
    </citation>
    <scope>NUCLEOTIDE SEQUENCE</scope>
    <source>
        <strain evidence="1">Rice</strain>
        <tissue evidence="1">Whole body</tissue>
    </source>
</reference>